<evidence type="ECO:0000313" key="2">
    <source>
        <dbReference type="Proteomes" id="UP000639772"/>
    </source>
</evidence>
<gene>
    <name evidence="1" type="ORF">HPP92_012244</name>
</gene>
<protein>
    <submittedName>
        <fullName evidence="1">Uncharacterized protein</fullName>
    </submittedName>
</protein>
<name>A0A835R2B5_VANPL</name>
<comment type="caution">
    <text evidence="1">The sequence shown here is derived from an EMBL/GenBank/DDBJ whole genome shotgun (WGS) entry which is preliminary data.</text>
</comment>
<reference evidence="1 2" key="1">
    <citation type="journal article" date="2020" name="Nat. Food">
        <title>A phased Vanilla planifolia genome enables genetic improvement of flavour and production.</title>
        <authorList>
            <person name="Hasing T."/>
            <person name="Tang H."/>
            <person name="Brym M."/>
            <person name="Khazi F."/>
            <person name="Huang T."/>
            <person name="Chambers A.H."/>
        </authorList>
    </citation>
    <scope>NUCLEOTIDE SEQUENCE [LARGE SCALE GENOMIC DNA]</scope>
    <source>
        <tissue evidence="1">Leaf</tissue>
    </source>
</reference>
<sequence>MVYLEERSAALRSCGVGKQHRPLLQGQVFVSRVGGLEVWSYAEEDMVEEHGVERRNKILRRNFVDREDDARRGLIRCMEVGGERLFLSRDGVEGVEVWESSNLAGAISLV</sequence>
<dbReference type="OrthoDB" id="2414723at2759"/>
<dbReference type="Proteomes" id="UP000639772">
    <property type="component" value="Unassembled WGS sequence"/>
</dbReference>
<organism evidence="1 2">
    <name type="scientific">Vanilla planifolia</name>
    <name type="common">Vanilla</name>
    <dbReference type="NCBI Taxonomy" id="51239"/>
    <lineage>
        <taxon>Eukaryota</taxon>
        <taxon>Viridiplantae</taxon>
        <taxon>Streptophyta</taxon>
        <taxon>Embryophyta</taxon>
        <taxon>Tracheophyta</taxon>
        <taxon>Spermatophyta</taxon>
        <taxon>Magnoliopsida</taxon>
        <taxon>Liliopsida</taxon>
        <taxon>Asparagales</taxon>
        <taxon>Orchidaceae</taxon>
        <taxon>Vanilloideae</taxon>
        <taxon>Vanilleae</taxon>
        <taxon>Vanilla</taxon>
    </lineage>
</organism>
<evidence type="ECO:0000313" key="1">
    <source>
        <dbReference type="EMBL" id="KAG0484160.1"/>
    </source>
</evidence>
<proteinExistence type="predicted"/>
<dbReference type="AlphaFoldDB" id="A0A835R2B5"/>
<accession>A0A835R2B5</accession>
<dbReference type="EMBL" id="JADCNM010000005">
    <property type="protein sequence ID" value="KAG0484160.1"/>
    <property type="molecule type" value="Genomic_DNA"/>
</dbReference>